<gene>
    <name evidence="2" type="ORF">F5891DRAFT_63860</name>
</gene>
<dbReference type="RefSeq" id="XP_041229603.1">
    <property type="nucleotide sequence ID" value="XM_041372606.1"/>
</dbReference>
<keyword evidence="3" id="KW-1185">Reference proteome</keyword>
<name>A0AAD4ED21_9AGAM</name>
<accession>A0AAD4ED21</accession>
<organism evidence="2 3">
    <name type="scientific">Suillus fuscotomentosus</name>
    <dbReference type="NCBI Taxonomy" id="1912939"/>
    <lineage>
        <taxon>Eukaryota</taxon>
        <taxon>Fungi</taxon>
        <taxon>Dikarya</taxon>
        <taxon>Basidiomycota</taxon>
        <taxon>Agaricomycotina</taxon>
        <taxon>Agaricomycetes</taxon>
        <taxon>Agaricomycetidae</taxon>
        <taxon>Boletales</taxon>
        <taxon>Suillineae</taxon>
        <taxon>Suillaceae</taxon>
        <taxon>Suillus</taxon>
    </lineage>
</organism>
<feature type="compositionally biased region" description="Polar residues" evidence="1">
    <location>
        <begin position="39"/>
        <end position="57"/>
    </location>
</feature>
<dbReference type="Proteomes" id="UP001195769">
    <property type="component" value="Unassembled WGS sequence"/>
</dbReference>
<dbReference type="AlphaFoldDB" id="A0AAD4ED21"/>
<reference evidence="2" key="1">
    <citation type="journal article" date="2020" name="New Phytol.">
        <title>Comparative genomics reveals dynamic genome evolution in host specialist ectomycorrhizal fungi.</title>
        <authorList>
            <person name="Lofgren L.A."/>
            <person name="Nguyen N.H."/>
            <person name="Vilgalys R."/>
            <person name="Ruytinx J."/>
            <person name="Liao H.L."/>
            <person name="Branco S."/>
            <person name="Kuo A."/>
            <person name="LaButti K."/>
            <person name="Lipzen A."/>
            <person name="Andreopoulos W."/>
            <person name="Pangilinan J."/>
            <person name="Riley R."/>
            <person name="Hundley H."/>
            <person name="Na H."/>
            <person name="Barry K."/>
            <person name="Grigoriev I.V."/>
            <person name="Stajich J.E."/>
            <person name="Kennedy P.G."/>
        </authorList>
    </citation>
    <scope>NUCLEOTIDE SEQUENCE</scope>
    <source>
        <strain evidence="2">FC203</strain>
    </source>
</reference>
<protein>
    <submittedName>
        <fullName evidence="2">Uncharacterized protein</fullName>
    </submittedName>
</protein>
<feature type="region of interest" description="Disordered" evidence="1">
    <location>
        <begin position="145"/>
        <end position="172"/>
    </location>
</feature>
<evidence type="ECO:0000313" key="2">
    <source>
        <dbReference type="EMBL" id="KAG1904028.1"/>
    </source>
</evidence>
<dbReference type="EMBL" id="JABBWK010000011">
    <property type="protein sequence ID" value="KAG1904028.1"/>
    <property type="molecule type" value="Genomic_DNA"/>
</dbReference>
<evidence type="ECO:0000256" key="1">
    <source>
        <dbReference type="SAM" id="MobiDB-lite"/>
    </source>
</evidence>
<comment type="caution">
    <text evidence="2">The sequence shown here is derived from an EMBL/GenBank/DDBJ whole genome shotgun (WGS) entry which is preliminary data.</text>
</comment>
<dbReference type="GeneID" id="64666904"/>
<feature type="region of interest" description="Disordered" evidence="1">
    <location>
        <begin position="97"/>
        <end position="124"/>
    </location>
</feature>
<feature type="compositionally biased region" description="Polar residues" evidence="1">
    <location>
        <begin position="162"/>
        <end position="172"/>
    </location>
</feature>
<feature type="region of interest" description="Disordered" evidence="1">
    <location>
        <begin position="22"/>
        <end position="68"/>
    </location>
</feature>
<proteinExistence type="predicted"/>
<evidence type="ECO:0000313" key="3">
    <source>
        <dbReference type="Proteomes" id="UP001195769"/>
    </source>
</evidence>
<sequence length="220" mass="23761">MAGTQNNLDSVRRTANMISSSILPKASSSSKFKPALGVSHSSSNPNVRQTSGSSSPLPSFATPNFGRKMMNPRTAPLSAPLHRDLIDLCREPTIEIMEGPVPSRKRQPLDVPDGAQQSASKRLKESNRVNKENIFHTLSLSSKGISRAVPRQRTPEIPSDVEASNPNPASNLPSRLDLFAALPASSETAQSDAGTHLVKNMDLDSVCCLLFYIPVTLIYI</sequence>